<reference evidence="1 2" key="1">
    <citation type="submission" date="2021-02" db="EMBL/GenBank/DDBJ databases">
        <title>Niveibacterium changnyeongensis HC41.</title>
        <authorList>
            <person name="Kang M."/>
        </authorList>
    </citation>
    <scope>NUCLEOTIDE SEQUENCE [LARGE SCALE GENOMIC DNA]</scope>
    <source>
        <strain evidence="1 2">HC41</strain>
    </source>
</reference>
<dbReference type="CDD" id="cd11649">
    <property type="entry name" value="RsmI_like"/>
    <property type="match status" value="1"/>
</dbReference>
<keyword evidence="1" id="KW-0489">Methyltransferase</keyword>
<dbReference type="Gene3D" id="3.30.950.10">
    <property type="entry name" value="Methyltransferase, Cobalt-precorrin-4 Transmethylase, Domain 2"/>
    <property type="match status" value="1"/>
</dbReference>
<evidence type="ECO:0000313" key="1">
    <source>
        <dbReference type="EMBL" id="QSI75777.1"/>
    </source>
</evidence>
<name>A0ABX7M1Z2_9RHOO</name>
<organism evidence="1 2">
    <name type="scientific">Niveibacterium microcysteis</name>
    <dbReference type="NCBI Taxonomy" id="2811415"/>
    <lineage>
        <taxon>Bacteria</taxon>
        <taxon>Pseudomonadati</taxon>
        <taxon>Pseudomonadota</taxon>
        <taxon>Betaproteobacteria</taxon>
        <taxon>Rhodocyclales</taxon>
        <taxon>Rhodocyclaceae</taxon>
        <taxon>Niveibacterium</taxon>
    </lineage>
</organism>
<dbReference type="InterPro" id="IPR035996">
    <property type="entry name" value="4pyrrol_Methylase_sf"/>
</dbReference>
<dbReference type="PANTHER" id="PTHR46111">
    <property type="entry name" value="RIBOSOMAL RNA SMALL SUBUNIT METHYLTRANSFERASE I"/>
    <property type="match status" value="1"/>
</dbReference>
<keyword evidence="2" id="KW-1185">Reference proteome</keyword>
<keyword evidence="1" id="KW-0808">Transferase</keyword>
<dbReference type="InterPro" id="IPR014777">
    <property type="entry name" value="4pyrrole_Mease_sub1"/>
</dbReference>
<dbReference type="GO" id="GO:0032259">
    <property type="term" value="P:methylation"/>
    <property type="evidence" value="ECO:0007669"/>
    <property type="project" value="UniProtKB-KW"/>
</dbReference>
<dbReference type="PANTHER" id="PTHR46111:SF2">
    <property type="entry name" value="SAM-DEPENDENT METHYLTRANSFERASE"/>
    <property type="match status" value="1"/>
</dbReference>
<dbReference type="PIRSF" id="PIRSF005917">
    <property type="entry name" value="MTase_YraL"/>
    <property type="match status" value="1"/>
</dbReference>
<dbReference type="EMBL" id="CP071060">
    <property type="protein sequence ID" value="QSI75777.1"/>
    <property type="molecule type" value="Genomic_DNA"/>
</dbReference>
<dbReference type="Gene3D" id="3.40.1010.10">
    <property type="entry name" value="Cobalt-precorrin-4 Transmethylase, Domain 1"/>
    <property type="match status" value="1"/>
</dbReference>
<dbReference type="InterPro" id="IPR008189">
    <property type="entry name" value="rRNA_ssu_MeTfrase_I"/>
</dbReference>
<gene>
    <name evidence="1" type="ORF">JY500_14970</name>
</gene>
<protein>
    <submittedName>
        <fullName evidence="1">SAM-dependent methyltransferase</fullName>
    </submittedName>
</protein>
<dbReference type="GO" id="GO:0008168">
    <property type="term" value="F:methyltransferase activity"/>
    <property type="evidence" value="ECO:0007669"/>
    <property type="project" value="UniProtKB-KW"/>
</dbReference>
<dbReference type="RefSeq" id="WP_206253661.1">
    <property type="nucleotide sequence ID" value="NZ_CP071060.1"/>
</dbReference>
<sequence>MPGTLFLLPVALGPADSDALHPPATLRTTHLLRHFVVENAKSARAELKRIGHPQPLQALDVRELPKTPTDADLSALLAPALAGQDIGLMSEAGCPAVADPGALLVRQAHRLGIRVAPLVGPSSLLLSLMASGLNGQSFAFHGYLPVKEAERAAALRELEKESRRFKRTQLFIETPYRNQAMFAALLAGLSAETQLCVARELTTAGEWIATRSIASWKKSEAPDLDRRPTVFLFLA</sequence>
<evidence type="ECO:0000313" key="2">
    <source>
        <dbReference type="Proteomes" id="UP000663570"/>
    </source>
</evidence>
<proteinExistence type="predicted"/>
<accession>A0ABX7M1Z2</accession>
<dbReference type="Proteomes" id="UP000663570">
    <property type="component" value="Chromosome"/>
</dbReference>
<dbReference type="InterPro" id="IPR014776">
    <property type="entry name" value="4pyrrole_Mease_sub2"/>
</dbReference>
<dbReference type="SUPFAM" id="SSF53790">
    <property type="entry name" value="Tetrapyrrole methylase"/>
    <property type="match status" value="1"/>
</dbReference>